<keyword evidence="2" id="KW-0238">DNA-binding</keyword>
<sequence length="352" mass="37325">MDQVRRVGGKGGVGRRRGGRPTLEEVAARAGVGRGTVSRVVNGSQQVSPETKAAVEQAIAELGYVPDRTARALAAGLTDAVALVIPEPEERLFSEPYFAAIISGVSTELAAADKQLLLTLNRDAQERRRLGAYLSGHRVDGVLLVSVHEDEPLPDLLRQIELPAVLSGRRTAGEAVPYVDSDNVAGAREAVAHLAGRGRRSIATIAGPRDMYVGQARLAGYREALSSAGMRAREDLVAYGDFTEAGGRAAARELLAREPDLDAVFAASDLMAAGALRELRAAGRRVPEDVALVGFDDSAVARHTDPALTSVRQPAMEMGRAMVRLLLAEIAERSAEPPHLVLPTELVVRASS</sequence>
<dbReference type="PROSITE" id="PS50943">
    <property type="entry name" value="HTH_CROC1"/>
    <property type="match status" value="1"/>
</dbReference>
<feature type="domain" description="HTH lacI-type" evidence="5">
    <location>
        <begin position="21"/>
        <end position="75"/>
    </location>
</feature>
<comment type="caution">
    <text evidence="7">The sequence shown here is derived from an EMBL/GenBank/DDBJ whole genome shotgun (WGS) entry which is preliminary data.</text>
</comment>
<dbReference type="Pfam" id="PF00356">
    <property type="entry name" value="LacI"/>
    <property type="match status" value="1"/>
</dbReference>
<dbReference type="CDD" id="cd01392">
    <property type="entry name" value="HTH_LacI"/>
    <property type="match status" value="1"/>
</dbReference>
<evidence type="ECO:0000256" key="2">
    <source>
        <dbReference type="ARBA" id="ARBA00023125"/>
    </source>
</evidence>
<evidence type="ECO:0000259" key="5">
    <source>
        <dbReference type="PROSITE" id="PS50932"/>
    </source>
</evidence>
<dbReference type="PANTHER" id="PTHR30146:SF109">
    <property type="entry name" value="HTH-TYPE TRANSCRIPTIONAL REGULATOR GALS"/>
    <property type="match status" value="1"/>
</dbReference>
<dbReference type="GO" id="GO:0003700">
    <property type="term" value="F:DNA-binding transcription factor activity"/>
    <property type="evidence" value="ECO:0007669"/>
    <property type="project" value="TreeGrafter"/>
</dbReference>
<protein>
    <submittedName>
        <fullName evidence="7">LacI family transcriptional regulator</fullName>
    </submittedName>
</protein>
<evidence type="ECO:0000313" key="7">
    <source>
        <dbReference type="EMBL" id="NGN67265.1"/>
    </source>
</evidence>
<dbReference type="InterPro" id="IPR010982">
    <property type="entry name" value="Lambda_DNA-bd_dom_sf"/>
</dbReference>
<accession>A0A6G4U4U8</accession>
<dbReference type="Gene3D" id="3.40.50.2300">
    <property type="match status" value="2"/>
</dbReference>
<evidence type="ECO:0000256" key="4">
    <source>
        <dbReference type="SAM" id="MobiDB-lite"/>
    </source>
</evidence>
<evidence type="ECO:0000256" key="3">
    <source>
        <dbReference type="ARBA" id="ARBA00023163"/>
    </source>
</evidence>
<dbReference type="SUPFAM" id="SSF47413">
    <property type="entry name" value="lambda repressor-like DNA-binding domains"/>
    <property type="match status" value="1"/>
</dbReference>
<dbReference type="GO" id="GO:0000976">
    <property type="term" value="F:transcription cis-regulatory region binding"/>
    <property type="evidence" value="ECO:0007669"/>
    <property type="project" value="TreeGrafter"/>
</dbReference>
<organism evidence="7 8">
    <name type="scientific">Streptomyces coryli</name>
    <dbReference type="NCBI Taxonomy" id="1128680"/>
    <lineage>
        <taxon>Bacteria</taxon>
        <taxon>Bacillati</taxon>
        <taxon>Actinomycetota</taxon>
        <taxon>Actinomycetes</taxon>
        <taxon>Kitasatosporales</taxon>
        <taxon>Streptomycetaceae</taxon>
        <taxon>Streptomyces</taxon>
    </lineage>
</organism>
<dbReference type="PROSITE" id="PS00356">
    <property type="entry name" value="HTH_LACI_1"/>
    <property type="match status" value="1"/>
</dbReference>
<reference evidence="7 8" key="1">
    <citation type="submission" date="2020-02" db="EMBL/GenBank/DDBJ databases">
        <title>Whole-genome analyses of novel actinobacteria.</title>
        <authorList>
            <person name="Sahin N."/>
        </authorList>
    </citation>
    <scope>NUCLEOTIDE SEQUENCE [LARGE SCALE GENOMIC DNA]</scope>
    <source>
        <strain evidence="7 8">A7024</strain>
    </source>
</reference>
<keyword evidence="3" id="KW-0804">Transcription</keyword>
<dbReference type="EMBL" id="JAAKZV010000133">
    <property type="protein sequence ID" value="NGN67265.1"/>
    <property type="molecule type" value="Genomic_DNA"/>
</dbReference>
<dbReference type="SMART" id="SM00354">
    <property type="entry name" value="HTH_LACI"/>
    <property type="match status" value="1"/>
</dbReference>
<dbReference type="AlphaFoldDB" id="A0A6G4U4U8"/>
<dbReference type="InterPro" id="IPR000843">
    <property type="entry name" value="HTH_LacI"/>
</dbReference>
<feature type="domain" description="HTH cro/C1-type" evidence="6">
    <location>
        <begin position="22"/>
        <end position="65"/>
    </location>
</feature>
<dbReference type="Gene3D" id="1.10.260.40">
    <property type="entry name" value="lambda repressor-like DNA-binding domains"/>
    <property type="match status" value="1"/>
</dbReference>
<evidence type="ECO:0000256" key="1">
    <source>
        <dbReference type="ARBA" id="ARBA00023015"/>
    </source>
</evidence>
<dbReference type="Proteomes" id="UP000481583">
    <property type="component" value="Unassembled WGS sequence"/>
</dbReference>
<name>A0A6G4U4U8_9ACTN</name>
<keyword evidence="8" id="KW-1185">Reference proteome</keyword>
<feature type="region of interest" description="Disordered" evidence="4">
    <location>
        <begin position="1"/>
        <end position="21"/>
    </location>
</feature>
<gene>
    <name evidence="7" type="ORF">G5C51_25580</name>
</gene>
<evidence type="ECO:0000259" key="6">
    <source>
        <dbReference type="PROSITE" id="PS50943"/>
    </source>
</evidence>
<evidence type="ECO:0000313" key="8">
    <source>
        <dbReference type="Proteomes" id="UP000481583"/>
    </source>
</evidence>
<dbReference type="CDD" id="cd06267">
    <property type="entry name" value="PBP1_LacI_sugar_binding-like"/>
    <property type="match status" value="1"/>
</dbReference>
<dbReference type="Pfam" id="PF13377">
    <property type="entry name" value="Peripla_BP_3"/>
    <property type="match status" value="1"/>
</dbReference>
<dbReference type="InterPro" id="IPR046335">
    <property type="entry name" value="LacI/GalR-like_sensor"/>
</dbReference>
<dbReference type="RefSeq" id="WP_165240563.1">
    <property type="nucleotide sequence ID" value="NZ_JAAKZV010000133.1"/>
</dbReference>
<dbReference type="InterPro" id="IPR028082">
    <property type="entry name" value="Peripla_BP_I"/>
</dbReference>
<proteinExistence type="predicted"/>
<dbReference type="SUPFAM" id="SSF53822">
    <property type="entry name" value="Periplasmic binding protein-like I"/>
    <property type="match status" value="1"/>
</dbReference>
<dbReference type="InterPro" id="IPR001387">
    <property type="entry name" value="Cro/C1-type_HTH"/>
</dbReference>
<dbReference type="PROSITE" id="PS50932">
    <property type="entry name" value="HTH_LACI_2"/>
    <property type="match status" value="1"/>
</dbReference>
<dbReference type="PANTHER" id="PTHR30146">
    <property type="entry name" value="LACI-RELATED TRANSCRIPTIONAL REPRESSOR"/>
    <property type="match status" value="1"/>
</dbReference>
<keyword evidence="1" id="KW-0805">Transcription regulation</keyword>